<reference evidence="2 3" key="1">
    <citation type="journal article" date="2009" name="Stand. Genomic Sci.">
        <title>Complete genome sequence of Methanoculleus marisnigri Romesser et al. 1981 type strain JR1.</title>
        <authorList>
            <person name="Anderson I.J."/>
            <person name="Sieprawska-Lupa M."/>
            <person name="Lapidus A."/>
            <person name="Nolan M."/>
            <person name="Copeland A."/>
            <person name="Glavina Del Rio T."/>
            <person name="Tice H."/>
            <person name="Dalin E."/>
            <person name="Barry K."/>
            <person name="Saunders E."/>
            <person name="Han C."/>
            <person name="Brettin T."/>
            <person name="Detter J.C."/>
            <person name="Bruce D."/>
            <person name="Mikhailova N."/>
            <person name="Pitluck S."/>
            <person name="Hauser L."/>
            <person name="Land M."/>
            <person name="Lucas S."/>
            <person name="Richardson P."/>
            <person name="Whitman W.B."/>
            <person name="Kyrpides N.C."/>
        </authorList>
    </citation>
    <scope>NUCLEOTIDE SEQUENCE [LARGE SCALE GENOMIC DNA]</scope>
    <source>
        <strain evidence="3">ATCC 35101 / DSM 1498 / JR1</strain>
    </source>
</reference>
<dbReference type="AlphaFoldDB" id="A3CUN5"/>
<dbReference type="EMBL" id="CP000562">
    <property type="protein sequence ID" value="ABN57085.1"/>
    <property type="molecule type" value="Genomic_DNA"/>
</dbReference>
<proteinExistence type="predicted"/>
<name>A3CUN5_METMJ</name>
<organism evidence="2 3">
    <name type="scientific">Methanoculleus marisnigri (strain ATCC 35101 / DSM 1498 / JR1)</name>
    <dbReference type="NCBI Taxonomy" id="368407"/>
    <lineage>
        <taxon>Archaea</taxon>
        <taxon>Methanobacteriati</taxon>
        <taxon>Methanobacteriota</taxon>
        <taxon>Stenosarchaea group</taxon>
        <taxon>Methanomicrobia</taxon>
        <taxon>Methanomicrobiales</taxon>
        <taxon>Methanomicrobiaceae</taxon>
        <taxon>Methanoculleus</taxon>
    </lineage>
</organism>
<sequence>MFNHVELRPPAVCRRVDNSTPANGANPDLPGSPGMAIESMPLPGTVTAGQRMRGDNDA</sequence>
<dbReference type="HOGENOM" id="CLU_2968490_0_0_2"/>
<evidence type="ECO:0000256" key="1">
    <source>
        <dbReference type="SAM" id="MobiDB-lite"/>
    </source>
</evidence>
<evidence type="ECO:0000313" key="2">
    <source>
        <dbReference type="EMBL" id="ABN57085.1"/>
    </source>
</evidence>
<evidence type="ECO:0000313" key="3">
    <source>
        <dbReference type="Proteomes" id="UP000002146"/>
    </source>
</evidence>
<dbReference type="Proteomes" id="UP000002146">
    <property type="component" value="Chromosome"/>
</dbReference>
<dbReference type="KEGG" id="mem:Memar_1154"/>
<feature type="region of interest" description="Disordered" evidence="1">
    <location>
        <begin position="1"/>
        <end position="58"/>
    </location>
</feature>
<protein>
    <submittedName>
        <fullName evidence="2">Uncharacterized protein</fullName>
    </submittedName>
</protein>
<dbReference type="STRING" id="368407.Memar_1154"/>
<keyword evidence="3" id="KW-1185">Reference proteome</keyword>
<gene>
    <name evidence="2" type="ordered locus">Memar_1154</name>
</gene>
<accession>A3CUN5</accession>